<comment type="caution">
    <text evidence="2">The sequence shown here is derived from an EMBL/GenBank/DDBJ whole genome shotgun (WGS) entry which is preliminary data.</text>
</comment>
<name>A0AAD7MLL6_9AGAR</name>
<gene>
    <name evidence="2" type="ORF">B0H16DRAFT_1789689</name>
</gene>
<evidence type="ECO:0000313" key="3">
    <source>
        <dbReference type="Proteomes" id="UP001215598"/>
    </source>
</evidence>
<sequence>MSTPSRCESSDVALGAKDKHGCAGSALFTLASPISHPAGIPPTFWTPVSVTLGLTSTSGSFIRPFTLRQFNTGAFTCLAFAHRQLGRDGHRHRLYGWDGAPKRGAVPSRHASSKMHERDGDGRPSTAIIMNGLAIMTTSRMPSTKVENAFATRNAHVHAIKSFSTMVETCSESKVYSGPLTRQFTPWNTFISGSAQRIDPPAAAPSICDGRPAFYGTVPQVLKNKTVDGRVFDGRARLRDGDHPYSWDSFDLGRTYRFFTRSFFFTSLALVMLKDLRHCDDGGSAALLPLTRPKRVKVLVSGGSGGGACGVATEKERRARAEREV</sequence>
<protein>
    <submittedName>
        <fullName evidence="2">Uncharacterized protein</fullName>
    </submittedName>
</protein>
<evidence type="ECO:0000256" key="1">
    <source>
        <dbReference type="SAM" id="MobiDB-lite"/>
    </source>
</evidence>
<proteinExistence type="predicted"/>
<accession>A0AAD7MLL6</accession>
<evidence type="ECO:0000313" key="2">
    <source>
        <dbReference type="EMBL" id="KAJ7722305.1"/>
    </source>
</evidence>
<keyword evidence="3" id="KW-1185">Reference proteome</keyword>
<reference evidence="2" key="1">
    <citation type="submission" date="2023-03" db="EMBL/GenBank/DDBJ databases">
        <title>Massive genome expansion in bonnet fungi (Mycena s.s.) driven by repeated elements and novel gene families across ecological guilds.</title>
        <authorList>
            <consortium name="Lawrence Berkeley National Laboratory"/>
            <person name="Harder C.B."/>
            <person name="Miyauchi S."/>
            <person name="Viragh M."/>
            <person name="Kuo A."/>
            <person name="Thoen E."/>
            <person name="Andreopoulos B."/>
            <person name="Lu D."/>
            <person name="Skrede I."/>
            <person name="Drula E."/>
            <person name="Henrissat B."/>
            <person name="Morin E."/>
            <person name="Kohler A."/>
            <person name="Barry K."/>
            <person name="LaButti K."/>
            <person name="Morin E."/>
            <person name="Salamov A."/>
            <person name="Lipzen A."/>
            <person name="Mereny Z."/>
            <person name="Hegedus B."/>
            <person name="Baldrian P."/>
            <person name="Stursova M."/>
            <person name="Weitz H."/>
            <person name="Taylor A."/>
            <person name="Grigoriev I.V."/>
            <person name="Nagy L.G."/>
            <person name="Martin F."/>
            <person name="Kauserud H."/>
        </authorList>
    </citation>
    <scope>NUCLEOTIDE SEQUENCE</scope>
    <source>
        <strain evidence="2">CBHHK182m</strain>
    </source>
</reference>
<dbReference type="Proteomes" id="UP001215598">
    <property type="component" value="Unassembled WGS sequence"/>
</dbReference>
<organism evidence="2 3">
    <name type="scientific">Mycena metata</name>
    <dbReference type="NCBI Taxonomy" id="1033252"/>
    <lineage>
        <taxon>Eukaryota</taxon>
        <taxon>Fungi</taxon>
        <taxon>Dikarya</taxon>
        <taxon>Basidiomycota</taxon>
        <taxon>Agaricomycotina</taxon>
        <taxon>Agaricomycetes</taxon>
        <taxon>Agaricomycetidae</taxon>
        <taxon>Agaricales</taxon>
        <taxon>Marasmiineae</taxon>
        <taxon>Mycenaceae</taxon>
        <taxon>Mycena</taxon>
    </lineage>
</organism>
<feature type="region of interest" description="Disordered" evidence="1">
    <location>
        <begin position="96"/>
        <end position="126"/>
    </location>
</feature>
<dbReference type="AlphaFoldDB" id="A0AAD7MLL6"/>
<dbReference type="EMBL" id="JARKIB010000221">
    <property type="protein sequence ID" value="KAJ7722305.1"/>
    <property type="molecule type" value="Genomic_DNA"/>
</dbReference>